<dbReference type="AlphaFoldDB" id="A0ABD3I125"/>
<dbReference type="Proteomes" id="UP001633002">
    <property type="component" value="Unassembled WGS sequence"/>
</dbReference>
<evidence type="ECO:0000256" key="1">
    <source>
        <dbReference type="SAM" id="MobiDB-lite"/>
    </source>
</evidence>
<accession>A0ABD3I125</accession>
<evidence type="ECO:0000313" key="2">
    <source>
        <dbReference type="EMBL" id="KAL3697423.1"/>
    </source>
</evidence>
<comment type="caution">
    <text evidence="2">The sequence shown here is derived from an EMBL/GenBank/DDBJ whole genome shotgun (WGS) entry which is preliminary data.</text>
</comment>
<reference evidence="2 3" key="1">
    <citation type="submission" date="2024-09" db="EMBL/GenBank/DDBJ databases">
        <title>Chromosome-scale assembly of Riccia sorocarpa.</title>
        <authorList>
            <person name="Paukszto L."/>
        </authorList>
    </citation>
    <scope>NUCLEOTIDE SEQUENCE [LARGE SCALE GENOMIC DNA]</scope>
    <source>
        <strain evidence="2">LP-2024</strain>
        <tissue evidence="2">Aerial parts of the thallus</tissue>
    </source>
</reference>
<keyword evidence="3" id="KW-1185">Reference proteome</keyword>
<feature type="region of interest" description="Disordered" evidence="1">
    <location>
        <begin position="1"/>
        <end position="62"/>
    </location>
</feature>
<gene>
    <name evidence="2" type="ORF">R1sor_011499</name>
</gene>
<feature type="region of interest" description="Disordered" evidence="1">
    <location>
        <begin position="115"/>
        <end position="168"/>
    </location>
</feature>
<proteinExistence type="predicted"/>
<sequence length="168" mass="18069">MSEDDGHVIEPLPHPLSHVVTHLPDVEPPTAAMSAPTVGNTDARLATASGKDSSPDDPEYNYGLKQAELSASLTSLNIQIDEHGSFDPLVTEPMVNNYKVFPVRPKEDRLLRAHTTATVQGQRGKNPPTDPRKKPIAKGAKTLQQITGAPGPKAQAIKTRQTSSKNPK</sequence>
<protein>
    <submittedName>
        <fullName evidence="2">Uncharacterized protein</fullName>
    </submittedName>
</protein>
<evidence type="ECO:0000313" key="3">
    <source>
        <dbReference type="Proteomes" id="UP001633002"/>
    </source>
</evidence>
<name>A0ABD3I125_9MARC</name>
<feature type="compositionally biased region" description="Polar residues" evidence="1">
    <location>
        <begin position="158"/>
        <end position="168"/>
    </location>
</feature>
<organism evidence="2 3">
    <name type="scientific">Riccia sorocarpa</name>
    <dbReference type="NCBI Taxonomy" id="122646"/>
    <lineage>
        <taxon>Eukaryota</taxon>
        <taxon>Viridiplantae</taxon>
        <taxon>Streptophyta</taxon>
        <taxon>Embryophyta</taxon>
        <taxon>Marchantiophyta</taxon>
        <taxon>Marchantiopsida</taxon>
        <taxon>Marchantiidae</taxon>
        <taxon>Marchantiales</taxon>
        <taxon>Ricciaceae</taxon>
        <taxon>Riccia</taxon>
    </lineage>
</organism>
<dbReference type="EMBL" id="JBJQOH010000002">
    <property type="protein sequence ID" value="KAL3697423.1"/>
    <property type="molecule type" value="Genomic_DNA"/>
</dbReference>